<name>A0ACB8KIE9_CITSI</name>
<accession>A0ACB8KIE9</accession>
<proteinExistence type="predicted"/>
<sequence length="1669" mass="187968">MAEIIIDIVAEVVKCLAPPAYRQISNLRDSEYTSISQNLKTEVENLKSERVNTERKVDEAERKGEEIEENVENWLARANNVIEDADEFTNDEATANKHCFKGLCPNLKTRCQLSKEAVRLMEAIVKVREAGRFDNISYSIIPGDNLLMPNKDYEAFESRMSILNEITDALKNGDVNTLGIYGIGGIGKTTLAKEVARRAENDKLFDQVVFSEVSESQDIRKIQREIGDKLGLKFDEESESGRARRLHDRLKKEKRILVILDNIWGNLDLKAAGIPHGDDHRGCKVLLTARSLDTLSTKMDSQKNFSVSFLKEEEAWSLFKKMAGDYVEGNELKEVARDVAKECAGLPVAIVTVATALRDNNSLFDWKDALEQLRRPSSTNRMNVQPTAYKAIKLSYDKLAGEELKNIFLLIGYTAIASIDDLLMYGMGMGLFQGVNKMQVARARAHALVHKLKACCMLLDHISQKKGLFSMHDVVRDVAISIASTEQNVFSATEEQVSGCREWSDESATKLYTSIVLHDVKTNLLPEAVECPQLELLYICADKESSSLTIPNKFFERMIQVRVINFSYMNLLSLPSSLGLLSNLQTLSLYNCKLLDITVIRDLKKLEVLCLRGSDIKRLPVEVGELTLLRLLDLRDCRELEIIPPNVLSKLSHLEELYMGPRSFDKWEVEVEGVKNASLHELKHLISLELQIQDVNTLPRGLFLEKLERYKILIGGVWGWEYADIWCREFKIDLDSKIRLKDGLILKLQGIEDLWLSDLEERDVNYFVNELDKVGPSQLKHLYIRGSHLTLNPAESKRQEESANDMRSHEIILEDNVKSSNTLFIEKVTLPNLENLELHSINVERIWQNQVAGMSCVSSFVRLQRVEIEKCRVLEELIAMDNQEERKNNIVIFPQLQYLKMYDLENLTSFCTGDLDVLEFPSLKELQISKCPEFMVRCTNILTKKVFSNLEELIVDAKHIVTNKSVFSEDLLCKLKCLDVEFVDESTTILSLDDFLQRLHTMRVLQIEGSDAWLSKEKVENGMEVIIREVNKCCDLKHIWKQESSILNNLLILRVKSCHHLINLVPSSTSFQNLATLEISYCNGLKNLLTSSIAKTLVRLREMTIESCVTIAEIVLAEDAAKDEVVAFSELRELKLLKMQNLTSFSTGNCAFKFPSLKRLLLDDCPSMKIFSGGELSTPMLHKVHLSISDGEHWIWVHDLNTSIKYLYLKKTGEFLQSQQFPISTPAATLNLHTESEILPAMVAGVWSDDKKLQLQATTLFRRLLSFGRNSPIEKVIQSGVVPRFVEFLMREDHPQLQFEAACALTNIASGTSENTKVVIDHGAVPIFVKLLASPSDDVREQAVWALGNVAGDSPRFRDLVLSQGALIPLLAELNEHAKLSMLRTATWTLSNFCRGKPQPPFNQIRPALPVLAQLIRSNDEKVLTDACWALAYLADGTNDKIQAVIEAGVCPQLVTLLGHPSPSVLTPALRTVGNIATGDDFQTQGIINCGALPYFLDMLVNNRKESIKKEVCWVISNITAGNREQIQAVINAGLIGPLVNLLQNAEFYIKKEAAWAISNASSGGTHEQIKYLVRTGCIKPLCDLLLCPDPGIVTVCLTGLENILEVGEAEKNMGTAIGNVNQHAQLVEKAEGLEKIENLQSHDSNEIHEKSVKILETYWRGRVVGRRR</sequence>
<comment type="caution">
    <text evidence="1">The sequence shown here is derived from an EMBL/GenBank/DDBJ whole genome shotgun (WGS) entry which is preliminary data.</text>
</comment>
<dbReference type="EMBL" id="CM039174">
    <property type="protein sequence ID" value="KAH9754197.1"/>
    <property type="molecule type" value="Genomic_DNA"/>
</dbReference>
<keyword evidence="2" id="KW-1185">Reference proteome</keyword>
<dbReference type="Proteomes" id="UP000829398">
    <property type="component" value="Chromosome 5"/>
</dbReference>
<reference evidence="2" key="1">
    <citation type="journal article" date="2023" name="Hortic. Res.">
        <title>A chromosome-level phased genome enabling allele-level studies in sweet orange: a case study on citrus Huanglongbing tolerance.</title>
        <authorList>
            <person name="Wu B."/>
            <person name="Yu Q."/>
            <person name="Deng Z."/>
            <person name="Duan Y."/>
            <person name="Luo F."/>
            <person name="Gmitter F. Jr."/>
        </authorList>
    </citation>
    <scope>NUCLEOTIDE SEQUENCE [LARGE SCALE GENOMIC DNA]</scope>
    <source>
        <strain evidence="2">cv. Valencia</strain>
    </source>
</reference>
<gene>
    <name evidence="1" type="ORF">KPL71_015361</name>
</gene>
<evidence type="ECO:0000313" key="1">
    <source>
        <dbReference type="EMBL" id="KAH9754197.1"/>
    </source>
</evidence>
<evidence type="ECO:0000313" key="2">
    <source>
        <dbReference type="Proteomes" id="UP000829398"/>
    </source>
</evidence>
<organism evidence="1 2">
    <name type="scientific">Citrus sinensis</name>
    <name type="common">Sweet orange</name>
    <name type="synonym">Citrus aurantium var. sinensis</name>
    <dbReference type="NCBI Taxonomy" id="2711"/>
    <lineage>
        <taxon>Eukaryota</taxon>
        <taxon>Viridiplantae</taxon>
        <taxon>Streptophyta</taxon>
        <taxon>Embryophyta</taxon>
        <taxon>Tracheophyta</taxon>
        <taxon>Spermatophyta</taxon>
        <taxon>Magnoliopsida</taxon>
        <taxon>eudicotyledons</taxon>
        <taxon>Gunneridae</taxon>
        <taxon>Pentapetalae</taxon>
        <taxon>rosids</taxon>
        <taxon>malvids</taxon>
        <taxon>Sapindales</taxon>
        <taxon>Rutaceae</taxon>
        <taxon>Aurantioideae</taxon>
        <taxon>Citrus</taxon>
    </lineage>
</organism>
<protein>
    <submittedName>
        <fullName evidence="1">Uncharacterized protein</fullName>
    </submittedName>
</protein>